<reference evidence="3 4" key="2">
    <citation type="journal article" date="2019" name="G3 (Bethesda)">
        <title>Hybrid Assembly of the Genome of the Entomopathogenic Nematode Steinernema carpocapsae Identifies the X-Chromosome.</title>
        <authorList>
            <person name="Serra L."/>
            <person name="Macchietto M."/>
            <person name="Macias-Munoz A."/>
            <person name="McGill C.J."/>
            <person name="Rodriguez I.M."/>
            <person name="Rodriguez B."/>
            <person name="Murad R."/>
            <person name="Mortazavi A."/>
        </authorList>
    </citation>
    <scope>NUCLEOTIDE SEQUENCE [LARGE SCALE GENOMIC DNA]</scope>
    <source>
        <strain evidence="3 4">ALL</strain>
    </source>
</reference>
<feature type="compositionally biased region" description="Polar residues" evidence="2">
    <location>
        <begin position="133"/>
        <end position="143"/>
    </location>
</feature>
<evidence type="ECO:0000256" key="1">
    <source>
        <dbReference type="ARBA" id="ARBA00022884"/>
    </source>
</evidence>
<dbReference type="AlphaFoldDB" id="A0A4U5MRV2"/>
<dbReference type="EMBL" id="AZBU02000006">
    <property type="protein sequence ID" value="TKR72427.1"/>
    <property type="molecule type" value="Genomic_DNA"/>
</dbReference>
<evidence type="ECO:0000256" key="2">
    <source>
        <dbReference type="SAM" id="MobiDB-lite"/>
    </source>
</evidence>
<comment type="caution">
    <text evidence="3">The sequence shown here is derived from an EMBL/GenBank/DDBJ whole genome shotgun (WGS) entry which is preliminary data.</text>
</comment>
<dbReference type="OrthoDB" id="5875907at2759"/>
<dbReference type="PANTHER" id="PTHR19965:SF21">
    <property type="entry name" value="RRM DOMAIN-CONTAINING PROTEIN"/>
    <property type="match status" value="1"/>
</dbReference>
<dbReference type="InterPro" id="IPR012677">
    <property type="entry name" value="Nucleotide-bd_a/b_plait_sf"/>
</dbReference>
<dbReference type="GO" id="GO:0006406">
    <property type="term" value="P:mRNA export from nucleus"/>
    <property type="evidence" value="ECO:0007669"/>
    <property type="project" value="TreeGrafter"/>
</dbReference>
<evidence type="ECO:0000313" key="4">
    <source>
        <dbReference type="Proteomes" id="UP000298663"/>
    </source>
</evidence>
<dbReference type="InterPro" id="IPR051229">
    <property type="entry name" value="ALYREF_mRNA_export"/>
</dbReference>
<sequence length="248" mass="27752">MCTFSSLDETTKKTCGTEGKFAHRRGLGNPQRRHFQKFQNPSNGVKLVVNNLASSVTRADLKELFAPYHPSRLFTHFGQNGSILSADVFLSPGDSSKLCFELQGLALDGRELKIILGKKPSMEDRMRKAASKMQWSKRPTSGAISKKPFERKTYEKPKVISQELDQELAAYLTKSKAAKDSEEPAKETEPKKEVQAKKPFFDIDLMEMRAKTLLVELEAIKTKVLEVAEAENQPKDNNASNGMEVDNA</sequence>
<evidence type="ECO:0008006" key="5">
    <source>
        <dbReference type="Google" id="ProtNLM"/>
    </source>
</evidence>
<dbReference type="STRING" id="34508.A0A4U5MRV2"/>
<keyword evidence="1" id="KW-0694">RNA-binding</keyword>
<proteinExistence type="predicted"/>
<gene>
    <name evidence="3" type="ORF">L596_019874</name>
</gene>
<feature type="region of interest" description="Disordered" evidence="2">
    <location>
        <begin position="227"/>
        <end position="248"/>
    </location>
</feature>
<dbReference type="Proteomes" id="UP000298663">
    <property type="component" value="Unassembled WGS sequence"/>
</dbReference>
<dbReference type="PANTHER" id="PTHR19965">
    <property type="entry name" value="RNA AND EXPORT FACTOR BINDING PROTEIN"/>
    <property type="match status" value="1"/>
</dbReference>
<dbReference type="Gene3D" id="3.30.70.330">
    <property type="match status" value="1"/>
</dbReference>
<organism evidence="3 4">
    <name type="scientific">Steinernema carpocapsae</name>
    <name type="common">Entomopathogenic nematode</name>
    <dbReference type="NCBI Taxonomy" id="34508"/>
    <lineage>
        <taxon>Eukaryota</taxon>
        <taxon>Metazoa</taxon>
        <taxon>Ecdysozoa</taxon>
        <taxon>Nematoda</taxon>
        <taxon>Chromadorea</taxon>
        <taxon>Rhabditida</taxon>
        <taxon>Tylenchina</taxon>
        <taxon>Panagrolaimomorpha</taxon>
        <taxon>Strongyloidoidea</taxon>
        <taxon>Steinernematidae</taxon>
        <taxon>Steinernema</taxon>
    </lineage>
</organism>
<dbReference type="GO" id="GO:0005634">
    <property type="term" value="C:nucleus"/>
    <property type="evidence" value="ECO:0007669"/>
    <property type="project" value="TreeGrafter"/>
</dbReference>
<accession>A0A4U5MRV2</accession>
<dbReference type="GO" id="GO:0003729">
    <property type="term" value="F:mRNA binding"/>
    <property type="evidence" value="ECO:0007669"/>
    <property type="project" value="TreeGrafter"/>
</dbReference>
<evidence type="ECO:0000313" key="3">
    <source>
        <dbReference type="EMBL" id="TKR72427.1"/>
    </source>
</evidence>
<keyword evidence="4" id="KW-1185">Reference proteome</keyword>
<feature type="region of interest" description="Disordered" evidence="2">
    <location>
        <begin position="123"/>
        <end position="148"/>
    </location>
</feature>
<dbReference type="SUPFAM" id="SSF54928">
    <property type="entry name" value="RNA-binding domain, RBD"/>
    <property type="match status" value="1"/>
</dbReference>
<feature type="compositionally biased region" description="Basic and acidic residues" evidence="2">
    <location>
        <begin position="177"/>
        <end position="197"/>
    </location>
</feature>
<feature type="region of interest" description="Disordered" evidence="2">
    <location>
        <begin position="175"/>
        <end position="197"/>
    </location>
</feature>
<reference evidence="3 4" key="1">
    <citation type="journal article" date="2015" name="Genome Biol.">
        <title>Comparative genomics of Steinernema reveals deeply conserved gene regulatory networks.</title>
        <authorList>
            <person name="Dillman A.R."/>
            <person name="Macchietto M."/>
            <person name="Porter C.F."/>
            <person name="Rogers A."/>
            <person name="Williams B."/>
            <person name="Antoshechkin I."/>
            <person name="Lee M.M."/>
            <person name="Goodwin Z."/>
            <person name="Lu X."/>
            <person name="Lewis E.E."/>
            <person name="Goodrich-Blair H."/>
            <person name="Stock S.P."/>
            <person name="Adams B.J."/>
            <person name="Sternberg P.W."/>
            <person name="Mortazavi A."/>
        </authorList>
    </citation>
    <scope>NUCLEOTIDE SEQUENCE [LARGE SCALE GENOMIC DNA]</scope>
    <source>
        <strain evidence="3 4">ALL</strain>
    </source>
</reference>
<protein>
    <recommendedName>
        <fullName evidence="5">RRM domain-containing protein</fullName>
    </recommendedName>
</protein>
<dbReference type="InterPro" id="IPR035979">
    <property type="entry name" value="RBD_domain_sf"/>
</dbReference>
<name>A0A4U5MRV2_STECR</name>